<evidence type="ECO:0000256" key="1">
    <source>
        <dbReference type="SAM" id="MobiDB-lite"/>
    </source>
</evidence>
<reference evidence="2 3" key="3">
    <citation type="journal article" date="2015" name="Genome Announc.">
        <title>Draft Genome Sequence of the Archiascomycetous Yeast Saitoella complicata.</title>
        <authorList>
            <person name="Yamauchi K."/>
            <person name="Kondo S."/>
            <person name="Hamamoto M."/>
            <person name="Takahashi Y."/>
            <person name="Ogura Y."/>
            <person name="Hayashi T."/>
            <person name="Nishida H."/>
        </authorList>
    </citation>
    <scope>NUCLEOTIDE SEQUENCE [LARGE SCALE GENOMIC DNA]</scope>
    <source>
        <strain evidence="2 3">NRRL Y-17804</strain>
    </source>
</reference>
<feature type="region of interest" description="Disordered" evidence="1">
    <location>
        <begin position="16"/>
        <end position="62"/>
    </location>
</feature>
<dbReference type="Proteomes" id="UP000033140">
    <property type="component" value="Unassembled WGS sequence"/>
</dbReference>
<evidence type="ECO:0000313" key="2">
    <source>
        <dbReference type="EMBL" id="GAO46580.1"/>
    </source>
</evidence>
<organism evidence="2 3">
    <name type="scientific">Saitoella complicata (strain BCRC 22490 / CBS 7301 / JCM 7358 / NBRC 10748 / NRRL Y-17804)</name>
    <dbReference type="NCBI Taxonomy" id="698492"/>
    <lineage>
        <taxon>Eukaryota</taxon>
        <taxon>Fungi</taxon>
        <taxon>Dikarya</taxon>
        <taxon>Ascomycota</taxon>
        <taxon>Taphrinomycotina</taxon>
        <taxon>Taphrinomycotina incertae sedis</taxon>
        <taxon>Saitoella</taxon>
    </lineage>
</organism>
<dbReference type="EMBL" id="BACD03000004">
    <property type="protein sequence ID" value="GAO46580.1"/>
    <property type="molecule type" value="Genomic_DNA"/>
</dbReference>
<reference evidence="2 3" key="1">
    <citation type="journal article" date="2011" name="J. Gen. Appl. Microbiol.">
        <title>Draft genome sequencing of the enigmatic yeast Saitoella complicata.</title>
        <authorList>
            <person name="Nishida H."/>
            <person name="Hamamoto M."/>
            <person name="Sugiyama J."/>
        </authorList>
    </citation>
    <scope>NUCLEOTIDE SEQUENCE [LARGE SCALE GENOMIC DNA]</scope>
    <source>
        <strain evidence="2 3">NRRL Y-17804</strain>
    </source>
</reference>
<reference evidence="2 3" key="2">
    <citation type="journal article" date="2014" name="J. Gen. Appl. Microbiol.">
        <title>The early diverging ascomycetous budding yeast Saitoella complicata has three histone deacetylases belonging to the Clr6, Hos2, and Rpd3 lineages.</title>
        <authorList>
            <person name="Nishida H."/>
            <person name="Matsumoto T."/>
            <person name="Kondo S."/>
            <person name="Hamamoto M."/>
            <person name="Yoshikawa H."/>
        </authorList>
    </citation>
    <scope>NUCLEOTIDE SEQUENCE [LARGE SCALE GENOMIC DNA]</scope>
    <source>
        <strain evidence="2 3">NRRL Y-17804</strain>
    </source>
</reference>
<protein>
    <submittedName>
        <fullName evidence="2">Uncharacterized protein</fullName>
    </submittedName>
</protein>
<name>A0A0E9NAZ3_SAICN</name>
<accession>A0A0E9NAZ3</accession>
<proteinExistence type="predicted"/>
<gene>
    <name evidence="2" type="ORF">G7K_0809-t1</name>
</gene>
<evidence type="ECO:0000313" key="3">
    <source>
        <dbReference type="Proteomes" id="UP000033140"/>
    </source>
</evidence>
<comment type="caution">
    <text evidence="2">The sequence shown here is derived from an EMBL/GenBank/DDBJ whole genome shotgun (WGS) entry which is preliminary data.</text>
</comment>
<dbReference type="AlphaFoldDB" id="A0A0E9NAZ3"/>
<feature type="compositionally biased region" description="Basic and acidic residues" evidence="1">
    <location>
        <begin position="21"/>
        <end position="38"/>
    </location>
</feature>
<keyword evidence="3" id="KW-1185">Reference proteome</keyword>
<sequence length="136" mass="15239">MPELARMGAETEAFNVGGARVLEEEKAEGDGKRVEKSWENGSPPFEENEASNQSRATQVRPKSPHRLEVYCFSSTSPPRRNDCLILKLVVFTLSHFSFAKRTGFVNAFGERKEGEHTFLFSHSRSADILSPSTQSF</sequence>